<dbReference type="EMBL" id="JASPKY010000157">
    <property type="protein sequence ID" value="KAK9729797.1"/>
    <property type="molecule type" value="Genomic_DNA"/>
</dbReference>
<evidence type="ECO:0000313" key="2">
    <source>
        <dbReference type="Proteomes" id="UP001458880"/>
    </source>
</evidence>
<organism evidence="1 2">
    <name type="scientific">Popillia japonica</name>
    <name type="common">Japanese beetle</name>
    <dbReference type="NCBI Taxonomy" id="7064"/>
    <lineage>
        <taxon>Eukaryota</taxon>
        <taxon>Metazoa</taxon>
        <taxon>Ecdysozoa</taxon>
        <taxon>Arthropoda</taxon>
        <taxon>Hexapoda</taxon>
        <taxon>Insecta</taxon>
        <taxon>Pterygota</taxon>
        <taxon>Neoptera</taxon>
        <taxon>Endopterygota</taxon>
        <taxon>Coleoptera</taxon>
        <taxon>Polyphaga</taxon>
        <taxon>Scarabaeiformia</taxon>
        <taxon>Scarabaeidae</taxon>
        <taxon>Rutelinae</taxon>
        <taxon>Popillia</taxon>
    </lineage>
</organism>
<comment type="caution">
    <text evidence="1">The sequence shown here is derived from an EMBL/GenBank/DDBJ whole genome shotgun (WGS) entry which is preliminary data.</text>
</comment>
<reference evidence="1 2" key="1">
    <citation type="journal article" date="2024" name="BMC Genomics">
        <title>De novo assembly and annotation of Popillia japonica's genome with initial clues to its potential as an invasive pest.</title>
        <authorList>
            <person name="Cucini C."/>
            <person name="Boschi S."/>
            <person name="Funari R."/>
            <person name="Cardaioli E."/>
            <person name="Iannotti N."/>
            <person name="Marturano G."/>
            <person name="Paoli F."/>
            <person name="Bruttini M."/>
            <person name="Carapelli A."/>
            <person name="Frati F."/>
            <person name="Nardi F."/>
        </authorList>
    </citation>
    <scope>NUCLEOTIDE SEQUENCE [LARGE SCALE GENOMIC DNA]</scope>
    <source>
        <strain evidence="1">DMR45628</strain>
    </source>
</reference>
<dbReference type="Proteomes" id="UP001458880">
    <property type="component" value="Unassembled WGS sequence"/>
</dbReference>
<proteinExistence type="predicted"/>
<gene>
    <name evidence="1" type="ORF">QE152_g15764</name>
</gene>
<dbReference type="AlphaFoldDB" id="A0AAW1L7F1"/>
<protein>
    <submittedName>
        <fullName evidence="1">MULE transposase domain</fullName>
    </submittedName>
</protein>
<evidence type="ECO:0000313" key="1">
    <source>
        <dbReference type="EMBL" id="KAK9729797.1"/>
    </source>
</evidence>
<name>A0AAW1L7F1_POPJA</name>
<accession>A0AAW1L7F1</accession>
<sequence>METVLNKGYEFVSDFTLYQNAKPSLYQARREAQGDKKDSKDTTGLIFTENMLHLDDGTSFLLSQLEDKDKLLVFCNTEAKEALKSHKRFFMDETFKSCAKQYKQLYTIHVDLGSSSTKIKIVPVLFALLCNKSCATYTKLFQIIKKATSWNPYTVSVDFEQAAITSLKTIYPTVAK</sequence>
<keyword evidence="2" id="KW-1185">Reference proteome</keyword>